<feature type="compositionally biased region" description="Polar residues" evidence="1">
    <location>
        <begin position="211"/>
        <end position="228"/>
    </location>
</feature>
<dbReference type="EMBL" id="MU251563">
    <property type="protein sequence ID" value="KAG9232147.1"/>
    <property type="molecule type" value="Genomic_DNA"/>
</dbReference>
<keyword evidence="3" id="KW-1185">Reference proteome</keyword>
<dbReference type="AlphaFoldDB" id="A0A9P7YES4"/>
<feature type="region of interest" description="Disordered" evidence="1">
    <location>
        <begin position="71"/>
        <end position="136"/>
    </location>
</feature>
<name>A0A9P7YES4_9HELO</name>
<accession>A0A9P7YES4</accession>
<reference evidence="2" key="1">
    <citation type="journal article" date="2021" name="IMA Fungus">
        <title>Genomic characterization of three marine fungi, including Emericellopsis atlantica sp. nov. with signatures of a generalist lifestyle and marine biomass degradation.</title>
        <authorList>
            <person name="Hagestad O.C."/>
            <person name="Hou L."/>
            <person name="Andersen J.H."/>
            <person name="Hansen E.H."/>
            <person name="Altermark B."/>
            <person name="Li C."/>
            <person name="Kuhnert E."/>
            <person name="Cox R.J."/>
            <person name="Crous P.W."/>
            <person name="Spatafora J.W."/>
            <person name="Lail K."/>
            <person name="Amirebrahimi M."/>
            <person name="Lipzen A."/>
            <person name="Pangilinan J."/>
            <person name="Andreopoulos W."/>
            <person name="Hayes R.D."/>
            <person name="Ng V."/>
            <person name="Grigoriev I.V."/>
            <person name="Jackson S.A."/>
            <person name="Sutton T.D.S."/>
            <person name="Dobson A.D.W."/>
            <person name="Rama T."/>
        </authorList>
    </citation>
    <scope>NUCLEOTIDE SEQUENCE</scope>
    <source>
        <strain evidence="2">TRa018bII</strain>
    </source>
</reference>
<comment type="caution">
    <text evidence="2">The sequence shown here is derived from an EMBL/GenBank/DDBJ whole genome shotgun (WGS) entry which is preliminary data.</text>
</comment>
<evidence type="ECO:0000313" key="2">
    <source>
        <dbReference type="EMBL" id="KAG9232147.1"/>
    </source>
</evidence>
<sequence length="284" mass="31493">MTDAHLPRELGLLSPADMYRWIGLPSPGSKVGSQWSTDEPVTVESPANTDRRVQEHITTKVLNWNGLVHSGPYSGSNSPPSNPTEWSLGPTEPNSPSRSQDRGAQFPPGTTKRHVGLVESEFAPNRPKTLNRKPGNREMTQSFIKQHRYAAGLSPSLQPSAIDIDAFISEGQKIMYGRRGHYPYYFDNPNRILPWPQHPPSEGGHRPSDSALDSSPPISVSMGRSDSATLGRVEYSSPPNIRQPQEQPPIERNYSPDPSTVNVFPTFSGIHANSDERIRELENR</sequence>
<feature type="compositionally biased region" description="Polar residues" evidence="1">
    <location>
        <begin position="256"/>
        <end position="265"/>
    </location>
</feature>
<proteinExistence type="predicted"/>
<evidence type="ECO:0000313" key="3">
    <source>
        <dbReference type="Proteomes" id="UP000824998"/>
    </source>
</evidence>
<gene>
    <name evidence="2" type="ORF">BJ875DRAFT_467672</name>
</gene>
<feature type="region of interest" description="Disordered" evidence="1">
    <location>
        <begin position="195"/>
        <end position="268"/>
    </location>
</feature>
<evidence type="ECO:0000256" key="1">
    <source>
        <dbReference type="SAM" id="MobiDB-lite"/>
    </source>
</evidence>
<feature type="region of interest" description="Disordered" evidence="1">
    <location>
        <begin position="22"/>
        <end position="51"/>
    </location>
</feature>
<dbReference type="Proteomes" id="UP000824998">
    <property type="component" value="Unassembled WGS sequence"/>
</dbReference>
<organism evidence="2 3">
    <name type="scientific">Amylocarpus encephaloides</name>
    <dbReference type="NCBI Taxonomy" id="45428"/>
    <lineage>
        <taxon>Eukaryota</taxon>
        <taxon>Fungi</taxon>
        <taxon>Dikarya</taxon>
        <taxon>Ascomycota</taxon>
        <taxon>Pezizomycotina</taxon>
        <taxon>Leotiomycetes</taxon>
        <taxon>Helotiales</taxon>
        <taxon>Helotiales incertae sedis</taxon>
        <taxon>Amylocarpus</taxon>
    </lineage>
</organism>
<protein>
    <submittedName>
        <fullName evidence="2">Uncharacterized protein</fullName>
    </submittedName>
</protein>